<keyword evidence="2" id="KW-0805">Transcription regulation</keyword>
<dbReference type="InterPro" id="IPR036390">
    <property type="entry name" value="WH_DNA-bd_sf"/>
</dbReference>
<dbReference type="Pfam" id="PF00126">
    <property type="entry name" value="HTH_1"/>
    <property type="match status" value="1"/>
</dbReference>
<evidence type="ECO:0000256" key="2">
    <source>
        <dbReference type="ARBA" id="ARBA00023015"/>
    </source>
</evidence>
<dbReference type="InterPro" id="IPR005119">
    <property type="entry name" value="LysR_subst-bd"/>
</dbReference>
<feature type="domain" description="HTH lysR-type" evidence="5">
    <location>
        <begin position="4"/>
        <end position="61"/>
    </location>
</feature>
<dbReference type="InterPro" id="IPR036388">
    <property type="entry name" value="WH-like_DNA-bd_sf"/>
</dbReference>
<comment type="similarity">
    <text evidence="1">Belongs to the LysR transcriptional regulatory family.</text>
</comment>
<evidence type="ECO:0000259" key="5">
    <source>
        <dbReference type="PROSITE" id="PS50931"/>
    </source>
</evidence>
<comment type="caution">
    <text evidence="6">The sequence shown here is derived from an EMBL/GenBank/DDBJ whole genome shotgun (WGS) entry which is preliminary data.</text>
</comment>
<keyword evidence="4" id="KW-0804">Transcription</keyword>
<organism evidence="6 7">
    <name type="scientific">Advenella kashmirensis</name>
    <dbReference type="NCBI Taxonomy" id="310575"/>
    <lineage>
        <taxon>Bacteria</taxon>
        <taxon>Pseudomonadati</taxon>
        <taxon>Pseudomonadota</taxon>
        <taxon>Betaproteobacteria</taxon>
        <taxon>Burkholderiales</taxon>
        <taxon>Alcaligenaceae</taxon>
    </lineage>
</organism>
<dbReference type="EMBL" id="DOEK01000005">
    <property type="protein sequence ID" value="HBP28465.1"/>
    <property type="molecule type" value="Genomic_DNA"/>
</dbReference>
<dbReference type="AlphaFoldDB" id="A0A356LD78"/>
<dbReference type="GO" id="GO:0005829">
    <property type="term" value="C:cytosol"/>
    <property type="evidence" value="ECO:0007669"/>
    <property type="project" value="TreeGrafter"/>
</dbReference>
<gene>
    <name evidence="6" type="ORF">DD666_03495</name>
</gene>
<evidence type="ECO:0000313" key="6">
    <source>
        <dbReference type="EMBL" id="HBP28465.1"/>
    </source>
</evidence>
<dbReference type="SUPFAM" id="SSF53850">
    <property type="entry name" value="Periplasmic binding protein-like II"/>
    <property type="match status" value="1"/>
</dbReference>
<evidence type="ECO:0000256" key="4">
    <source>
        <dbReference type="ARBA" id="ARBA00023163"/>
    </source>
</evidence>
<sequence>MFHLKKRQADLLVALAETQNLHKASVQLHMTQPAASKVLSQLEQEVGCALFERSAMGTVPTAYGGLMIEYARQVLHATRRIQSELSQVQYQGQRTLAIGALPSATLSVVPDLLSALLAQVPDLQVSIEDGIIEPMLEKLSVGRLDIVIGRRTELIDLSGFDRIILDYEPMVLVCGLQHPLAQTLKLDAAQLHDCTWIFPQAGTYANAKLIELCDSFGLASPTIAIRSSTTMTNVIMLGRENLVAAMPQGIARYFERQSMLRILPLEKTVNFGEVLLFTNKRLVYSPNAALIAQACALMQQKTAFKRVSSAGDASQRPDPEG</sequence>
<dbReference type="GO" id="GO:0003700">
    <property type="term" value="F:DNA-binding transcription factor activity"/>
    <property type="evidence" value="ECO:0007669"/>
    <property type="project" value="InterPro"/>
</dbReference>
<dbReference type="PRINTS" id="PR00039">
    <property type="entry name" value="HTHLYSR"/>
</dbReference>
<dbReference type="Proteomes" id="UP000264036">
    <property type="component" value="Unassembled WGS sequence"/>
</dbReference>
<evidence type="ECO:0000256" key="3">
    <source>
        <dbReference type="ARBA" id="ARBA00023125"/>
    </source>
</evidence>
<evidence type="ECO:0000313" key="7">
    <source>
        <dbReference type="Proteomes" id="UP000264036"/>
    </source>
</evidence>
<keyword evidence="3" id="KW-0238">DNA-binding</keyword>
<accession>A0A356LD78</accession>
<dbReference type="InterPro" id="IPR050950">
    <property type="entry name" value="HTH-type_LysR_regulators"/>
</dbReference>
<reference evidence="6 7" key="1">
    <citation type="journal article" date="2018" name="Nat. Biotechnol.">
        <title>A standardized bacterial taxonomy based on genome phylogeny substantially revises the tree of life.</title>
        <authorList>
            <person name="Parks D.H."/>
            <person name="Chuvochina M."/>
            <person name="Waite D.W."/>
            <person name="Rinke C."/>
            <person name="Skarshewski A."/>
            <person name="Chaumeil P.A."/>
            <person name="Hugenholtz P."/>
        </authorList>
    </citation>
    <scope>NUCLEOTIDE SEQUENCE [LARGE SCALE GENOMIC DNA]</scope>
    <source>
        <strain evidence="6">UBA10707</strain>
    </source>
</reference>
<dbReference type="Pfam" id="PF03466">
    <property type="entry name" value="LysR_substrate"/>
    <property type="match status" value="1"/>
</dbReference>
<evidence type="ECO:0000256" key="1">
    <source>
        <dbReference type="ARBA" id="ARBA00009437"/>
    </source>
</evidence>
<protein>
    <recommendedName>
        <fullName evidence="5">HTH lysR-type domain-containing protein</fullName>
    </recommendedName>
</protein>
<dbReference type="PANTHER" id="PTHR30419">
    <property type="entry name" value="HTH-TYPE TRANSCRIPTIONAL REGULATOR YBHD"/>
    <property type="match status" value="1"/>
</dbReference>
<dbReference type="Gene3D" id="3.40.190.290">
    <property type="match status" value="1"/>
</dbReference>
<dbReference type="Gene3D" id="1.10.10.10">
    <property type="entry name" value="Winged helix-like DNA-binding domain superfamily/Winged helix DNA-binding domain"/>
    <property type="match status" value="1"/>
</dbReference>
<dbReference type="PANTHER" id="PTHR30419:SF8">
    <property type="entry name" value="NITROGEN ASSIMILATION TRANSCRIPTIONAL ACTIVATOR-RELATED"/>
    <property type="match status" value="1"/>
</dbReference>
<dbReference type="GO" id="GO:0003677">
    <property type="term" value="F:DNA binding"/>
    <property type="evidence" value="ECO:0007669"/>
    <property type="project" value="UniProtKB-KW"/>
</dbReference>
<proteinExistence type="inferred from homology"/>
<dbReference type="SUPFAM" id="SSF46785">
    <property type="entry name" value="Winged helix' DNA-binding domain"/>
    <property type="match status" value="1"/>
</dbReference>
<dbReference type="InterPro" id="IPR000847">
    <property type="entry name" value="LysR_HTH_N"/>
</dbReference>
<dbReference type="PROSITE" id="PS50931">
    <property type="entry name" value="HTH_LYSR"/>
    <property type="match status" value="1"/>
</dbReference>
<name>A0A356LD78_9BURK</name>